<keyword evidence="10" id="KW-0625">Polysaccharide transport</keyword>
<organism evidence="15 16">
    <name type="scientific">Neisseria subflava</name>
    <dbReference type="NCBI Taxonomy" id="28449"/>
    <lineage>
        <taxon>Bacteria</taxon>
        <taxon>Pseudomonadati</taxon>
        <taxon>Pseudomonadota</taxon>
        <taxon>Betaproteobacteria</taxon>
        <taxon>Neisseriales</taxon>
        <taxon>Neisseriaceae</taxon>
        <taxon>Neisseria</taxon>
    </lineage>
</organism>
<keyword evidence="9 14" id="KW-1133">Transmembrane helix</keyword>
<dbReference type="GO" id="GO:0004713">
    <property type="term" value="F:protein tyrosine kinase activity"/>
    <property type="evidence" value="ECO:0007669"/>
    <property type="project" value="TreeGrafter"/>
</dbReference>
<keyword evidence="12" id="KW-0175">Coiled coil</keyword>
<feature type="coiled-coil region" evidence="12">
    <location>
        <begin position="304"/>
        <end position="338"/>
    </location>
</feature>
<comment type="similarity">
    <text evidence="2">Belongs to the BexC/CtrB/KpsE family.</text>
</comment>
<dbReference type="GO" id="GO:0005886">
    <property type="term" value="C:plasma membrane"/>
    <property type="evidence" value="ECO:0007669"/>
    <property type="project" value="UniProtKB-SubCell"/>
</dbReference>
<feature type="transmembrane region" description="Helical" evidence="14">
    <location>
        <begin position="364"/>
        <end position="386"/>
    </location>
</feature>
<sequence length="393" mass="43897">MTEQESENVEIPQVKTTSAKEKAGKNKLKSRLKKIKLLFWVTVIIPTAVSVVYFGCIASDRFTSESTFVIRSPSNQASSTSFGAILQNVGFTRAQDDTYTVQEYMRSRTALIDLQKTLPVRSFYEQNGDAISRFNSFGFSNSNEAFFQYFRDKVGVQFDSVTGMTTLSISSFEAVQSQQINTALLKQGEALINRLNKRARQDTIRYAQEALDTAMTRVQAAANELTNYRVNHGVFDLKAQSEIKIGLVSKLQDELIVIRTQLDQVRAITPDNPQISGLKAREQSLRKEIAQQMKIISGESGDSLAGQASEYQQLMLENELAEKQLAAATTALETAKAEADRQQLYLEVISQPSKPDLALQPKRLYNIVSTFFIGLMLYGILSLLAASVREHKN</sequence>
<feature type="region of interest" description="Disordered" evidence="13">
    <location>
        <begin position="1"/>
        <end position="22"/>
    </location>
</feature>
<dbReference type="RefSeq" id="WP_254324322.1">
    <property type="nucleotide sequence ID" value="NZ_CP073115.1"/>
</dbReference>
<keyword evidence="11 14" id="KW-0472">Membrane</keyword>
<dbReference type="InterPro" id="IPR050445">
    <property type="entry name" value="Bact_polysacc_biosynth/exp"/>
</dbReference>
<comment type="subcellular location">
    <subcellularLocation>
        <location evidence="1">Cell inner membrane</location>
        <topology evidence="1">Multi-pass membrane protein</topology>
    </subcellularLocation>
</comment>
<dbReference type="GO" id="GO:0009276">
    <property type="term" value="C:Gram-negative-bacterium-type cell wall"/>
    <property type="evidence" value="ECO:0007669"/>
    <property type="project" value="InterPro"/>
</dbReference>
<evidence type="ECO:0000256" key="13">
    <source>
        <dbReference type="SAM" id="MobiDB-lite"/>
    </source>
</evidence>
<dbReference type="PANTHER" id="PTHR32309:SF13">
    <property type="entry name" value="FERRIC ENTEROBACTIN TRANSPORT PROTEIN FEPE"/>
    <property type="match status" value="1"/>
</dbReference>
<keyword evidence="5" id="KW-0997">Cell inner membrane</keyword>
<feature type="transmembrane region" description="Helical" evidence="14">
    <location>
        <begin position="37"/>
        <end position="55"/>
    </location>
</feature>
<dbReference type="InterPro" id="IPR005705">
    <property type="entry name" value="BexC_CtrB_KpsE_VexD"/>
</dbReference>
<protein>
    <submittedName>
        <fullName evidence="15">Capsule biosynthesis protein</fullName>
    </submittedName>
</protein>
<evidence type="ECO:0000256" key="8">
    <source>
        <dbReference type="ARBA" id="ARBA00022903"/>
    </source>
</evidence>
<gene>
    <name evidence="15" type="ORF">KCG54_00405</name>
</gene>
<evidence type="ECO:0000313" key="16">
    <source>
        <dbReference type="Proteomes" id="UP001057296"/>
    </source>
</evidence>
<keyword evidence="4" id="KW-1003">Cell membrane</keyword>
<accession>A0A9X9HU69</accession>
<evidence type="ECO:0000256" key="4">
    <source>
        <dbReference type="ARBA" id="ARBA00022475"/>
    </source>
</evidence>
<evidence type="ECO:0000256" key="5">
    <source>
        <dbReference type="ARBA" id="ARBA00022519"/>
    </source>
</evidence>
<evidence type="ECO:0000256" key="6">
    <source>
        <dbReference type="ARBA" id="ARBA00022597"/>
    </source>
</evidence>
<dbReference type="GO" id="GO:0005351">
    <property type="term" value="F:carbohydrate:proton symporter activity"/>
    <property type="evidence" value="ECO:0007669"/>
    <property type="project" value="InterPro"/>
</dbReference>
<dbReference type="AlphaFoldDB" id="A0A9X9HU69"/>
<evidence type="ECO:0000256" key="9">
    <source>
        <dbReference type="ARBA" id="ARBA00022989"/>
    </source>
</evidence>
<dbReference type="EMBL" id="CP073115">
    <property type="protein sequence ID" value="UTG69879.1"/>
    <property type="molecule type" value="Genomic_DNA"/>
</dbReference>
<keyword evidence="8" id="KW-0972">Capsule biogenesis/degradation</keyword>
<evidence type="ECO:0000256" key="14">
    <source>
        <dbReference type="SAM" id="Phobius"/>
    </source>
</evidence>
<evidence type="ECO:0000256" key="2">
    <source>
        <dbReference type="ARBA" id="ARBA00008436"/>
    </source>
</evidence>
<dbReference type="NCBIfam" id="TIGR01010">
    <property type="entry name" value="BexC_CtrB_KpsE"/>
    <property type="match status" value="1"/>
</dbReference>
<name>A0A9X9HU69_NEISU</name>
<dbReference type="Proteomes" id="UP001057296">
    <property type="component" value="Chromosome"/>
</dbReference>
<keyword evidence="3" id="KW-0813">Transport</keyword>
<dbReference type="PANTHER" id="PTHR32309">
    <property type="entry name" value="TYROSINE-PROTEIN KINASE"/>
    <property type="match status" value="1"/>
</dbReference>
<dbReference type="GO" id="GO:0015774">
    <property type="term" value="P:polysaccharide transport"/>
    <property type="evidence" value="ECO:0007669"/>
    <property type="project" value="UniProtKB-KW"/>
</dbReference>
<evidence type="ECO:0000256" key="7">
    <source>
        <dbReference type="ARBA" id="ARBA00022692"/>
    </source>
</evidence>
<reference evidence="15" key="1">
    <citation type="submission" date="2021-04" db="EMBL/GenBank/DDBJ databases">
        <title>Characterizing Neisseria spp. as novel respiratory pathobionts in bronchiectasis.</title>
        <authorList>
            <person name="Li L."/>
            <person name="Mac Aogain M."/>
            <person name="Xu T."/>
            <person name="Jaggi T.K."/>
            <person name="Chan L.Y."/>
            <person name="Keir H.R."/>
            <person name="Dicker A.J."/>
            <person name="Qu J."/>
            <person name="Liu Y."/>
            <person name="Chen H.S."/>
            <person name="Koh M.S."/>
            <person name="Ong T.H."/>
            <person name="Lim A.Y.H."/>
            <person name="Abisheganaden J."/>
            <person name="Low T.B."/>
            <person name="Oliver B.G."/>
            <person name="Tan N.S."/>
            <person name="Fang M."/>
            <person name="Chalmers J.D."/>
            <person name="Chotirmall S.H."/>
        </authorList>
    </citation>
    <scope>NUCLEOTIDE SEQUENCE</scope>
    <source>
        <strain evidence="15">TT0077</strain>
    </source>
</reference>
<evidence type="ECO:0000256" key="1">
    <source>
        <dbReference type="ARBA" id="ARBA00004429"/>
    </source>
</evidence>
<evidence type="ECO:0000256" key="10">
    <source>
        <dbReference type="ARBA" id="ARBA00023047"/>
    </source>
</evidence>
<proteinExistence type="inferred from homology"/>
<evidence type="ECO:0000256" key="3">
    <source>
        <dbReference type="ARBA" id="ARBA00022448"/>
    </source>
</evidence>
<evidence type="ECO:0000256" key="12">
    <source>
        <dbReference type="SAM" id="Coils"/>
    </source>
</evidence>
<keyword evidence="6" id="KW-0762">Sugar transport</keyword>
<evidence type="ECO:0000313" key="15">
    <source>
        <dbReference type="EMBL" id="UTG69879.1"/>
    </source>
</evidence>
<keyword evidence="7 14" id="KW-0812">Transmembrane</keyword>
<evidence type="ECO:0000256" key="11">
    <source>
        <dbReference type="ARBA" id="ARBA00023136"/>
    </source>
</evidence>